<dbReference type="OrthoDB" id="5829155at2"/>
<dbReference type="RefSeq" id="WP_047883449.1">
    <property type="nucleotide sequence ID" value="NZ_CP071325.1"/>
</dbReference>
<gene>
    <name evidence="2" type="ORF">ABT57_01700</name>
</gene>
<dbReference type="AlphaFoldDB" id="A0A0J1HIS1"/>
<organism evidence="2 3">
    <name type="scientific">Photobacterium ganghwense</name>
    <dbReference type="NCBI Taxonomy" id="320778"/>
    <lineage>
        <taxon>Bacteria</taxon>
        <taxon>Pseudomonadati</taxon>
        <taxon>Pseudomonadota</taxon>
        <taxon>Gammaproteobacteria</taxon>
        <taxon>Vibrionales</taxon>
        <taxon>Vibrionaceae</taxon>
        <taxon>Photobacterium</taxon>
    </lineage>
</organism>
<dbReference type="EMBL" id="LDOU01000002">
    <property type="protein sequence ID" value="KLV11490.1"/>
    <property type="molecule type" value="Genomic_DNA"/>
</dbReference>
<feature type="region of interest" description="Disordered" evidence="1">
    <location>
        <begin position="14"/>
        <end position="37"/>
    </location>
</feature>
<evidence type="ECO:0000256" key="1">
    <source>
        <dbReference type="SAM" id="MobiDB-lite"/>
    </source>
</evidence>
<dbReference type="Proteomes" id="UP000035909">
    <property type="component" value="Unassembled WGS sequence"/>
</dbReference>
<sequence length="67" mass="7308">MLIFDKDFAFASHVQENSNPHAQTDTRTGESVTPTTLSAQEQTRIKQRKALVAAVQKSGGYTTLTPS</sequence>
<keyword evidence="3" id="KW-1185">Reference proteome</keyword>
<dbReference type="PATRIC" id="fig|320778.3.peg.361"/>
<evidence type="ECO:0000313" key="3">
    <source>
        <dbReference type="Proteomes" id="UP000035909"/>
    </source>
</evidence>
<reference evidence="2 3" key="1">
    <citation type="submission" date="2015-05" db="EMBL/GenBank/DDBJ databases">
        <title>Photobacterium galathea sp. nov.</title>
        <authorList>
            <person name="Machado H."/>
            <person name="Gram L."/>
        </authorList>
    </citation>
    <scope>NUCLEOTIDE SEQUENCE [LARGE SCALE GENOMIC DNA]</scope>
    <source>
        <strain evidence="2 3">DSM 22954</strain>
    </source>
</reference>
<evidence type="ECO:0000313" key="2">
    <source>
        <dbReference type="EMBL" id="KLV11490.1"/>
    </source>
</evidence>
<proteinExistence type="predicted"/>
<dbReference type="STRING" id="320778.ABT57_01700"/>
<comment type="caution">
    <text evidence="2">The sequence shown here is derived from an EMBL/GenBank/DDBJ whole genome shotgun (WGS) entry which is preliminary data.</text>
</comment>
<name>A0A0J1HIS1_9GAMM</name>
<accession>A0A0J1HIS1</accession>
<protein>
    <submittedName>
        <fullName evidence="2">Uncharacterized protein</fullName>
    </submittedName>
</protein>